<sequence length="235" mass="27028">MKKPTVGQLKKVGERFAARMPRDILQLMLREEDGLLDLVAGCDWERRDMELVRQALPQRAQEAPTGPLVRERASGLVEVTLDPQADWTRPPFEPKAVHPGGRPYILDAEQYLLQSGVHRLESMAILQRGEDCIDGESMLYRGRGARGKLVRCPYGARTAEAFYAKRDQFPRWWHSKWICFSFPATVCVNRDGCRYVRVVYPRGGEWLLDWHRLGYDWSPSDRFPRSRVSPLSLGS</sequence>
<accession>A0A2H0RD65</accession>
<gene>
    <name evidence="1" type="ORF">COV10_04535</name>
</gene>
<protein>
    <submittedName>
        <fullName evidence="1">Uncharacterized protein</fullName>
    </submittedName>
</protein>
<name>A0A2H0RD65_9BACT</name>
<organism evidence="1 2">
    <name type="scientific">Candidatus Vogelbacteria bacterium CG10_big_fil_rev_8_21_14_0_10_51_16</name>
    <dbReference type="NCBI Taxonomy" id="1975045"/>
    <lineage>
        <taxon>Bacteria</taxon>
        <taxon>Candidatus Vogeliibacteriota</taxon>
    </lineage>
</organism>
<dbReference type="Proteomes" id="UP000228767">
    <property type="component" value="Unassembled WGS sequence"/>
</dbReference>
<evidence type="ECO:0000313" key="1">
    <source>
        <dbReference type="EMBL" id="PIR44492.1"/>
    </source>
</evidence>
<proteinExistence type="predicted"/>
<reference evidence="1 2" key="1">
    <citation type="submission" date="2017-09" db="EMBL/GenBank/DDBJ databases">
        <title>Depth-based differentiation of microbial function through sediment-hosted aquifers and enrichment of novel symbionts in the deep terrestrial subsurface.</title>
        <authorList>
            <person name="Probst A.J."/>
            <person name="Ladd B."/>
            <person name="Jarett J.K."/>
            <person name="Geller-Mcgrath D.E."/>
            <person name="Sieber C.M."/>
            <person name="Emerson J.B."/>
            <person name="Anantharaman K."/>
            <person name="Thomas B.C."/>
            <person name="Malmstrom R."/>
            <person name="Stieglmeier M."/>
            <person name="Klingl A."/>
            <person name="Woyke T."/>
            <person name="Ryan C.M."/>
            <person name="Banfield J.F."/>
        </authorList>
    </citation>
    <scope>NUCLEOTIDE SEQUENCE [LARGE SCALE GENOMIC DNA]</scope>
    <source>
        <strain evidence="1">CG10_big_fil_rev_8_21_14_0_10_51_16</strain>
    </source>
</reference>
<comment type="caution">
    <text evidence="1">The sequence shown here is derived from an EMBL/GenBank/DDBJ whole genome shotgun (WGS) entry which is preliminary data.</text>
</comment>
<dbReference type="AlphaFoldDB" id="A0A2H0RD65"/>
<dbReference type="EMBL" id="PCYI01000029">
    <property type="protein sequence ID" value="PIR44492.1"/>
    <property type="molecule type" value="Genomic_DNA"/>
</dbReference>
<evidence type="ECO:0000313" key="2">
    <source>
        <dbReference type="Proteomes" id="UP000228767"/>
    </source>
</evidence>